<dbReference type="Gene3D" id="3.90.79.10">
    <property type="entry name" value="Nucleoside Triphosphate Pyrophosphohydrolase"/>
    <property type="match status" value="1"/>
</dbReference>
<dbReference type="PANTHER" id="PTHR43736">
    <property type="entry name" value="ADP-RIBOSE PYROPHOSPHATASE"/>
    <property type="match status" value="1"/>
</dbReference>
<dbReference type="PROSITE" id="PS51462">
    <property type="entry name" value="NUDIX"/>
    <property type="match status" value="1"/>
</dbReference>
<dbReference type="EMBL" id="CAWUON010000030">
    <property type="protein sequence ID" value="CAK7267725.1"/>
    <property type="molecule type" value="Genomic_DNA"/>
</dbReference>
<dbReference type="InterPro" id="IPR015797">
    <property type="entry name" value="NUDIX_hydrolase-like_dom_sf"/>
</dbReference>
<evidence type="ECO:0000259" key="2">
    <source>
        <dbReference type="PROSITE" id="PS51462"/>
    </source>
</evidence>
<dbReference type="CDD" id="cd02883">
    <property type="entry name" value="NUDIX_Hydrolase"/>
    <property type="match status" value="1"/>
</dbReference>
<gene>
    <name evidence="3" type="ORF">SEPCBS119000_002697</name>
</gene>
<proteinExistence type="predicted"/>
<dbReference type="InterPro" id="IPR000086">
    <property type="entry name" value="NUDIX_hydrolase_dom"/>
</dbReference>
<reference evidence="3 4" key="1">
    <citation type="submission" date="2024-01" db="EMBL/GenBank/DDBJ databases">
        <authorList>
            <person name="Allen C."/>
            <person name="Tagirdzhanova G."/>
        </authorList>
    </citation>
    <scope>NUCLEOTIDE SEQUENCE [LARGE SCALE GENOMIC DNA]</scope>
    <source>
        <strain evidence="3 4">CBS 119000</strain>
    </source>
</reference>
<feature type="compositionally biased region" description="Acidic residues" evidence="1">
    <location>
        <begin position="76"/>
        <end position="86"/>
    </location>
</feature>
<name>A0ABP0DHJ3_9PEZI</name>
<evidence type="ECO:0000313" key="3">
    <source>
        <dbReference type="EMBL" id="CAK7267725.1"/>
    </source>
</evidence>
<dbReference type="SUPFAM" id="SSF55811">
    <property type="entry name" value="Nudix"/>
    <property type="match status" value="1"/>
</dbReference>
<evidence type="ECO:0000313" key="4">
    <source>
        <dbReference type="Proteomes" id="UP001642502"/>
    </source>
</evidence>
<sequence>MTPPPPPPDVFCYTIDPSLAAFNVSPDRWMARNNKHYQGLAVATVVFDEQDRVLLIQRAAHDSMPNRWEVAGGAADQEDGPDEDGDKNDKDDEGDSRPHQSRSTILSAAARELWEEAGLVATHFSHLVPQPAEAPVRGAAEAPPPAYPDHPGFVYTNRTGSKLFLRFVFHVEVQSTKNIVLDPDEHQAYVWATEEEVRAGMTRENRDIPATVPATRAFILEAFRLRTLGRTKL</sequence>
<organism evidence="3 4">
    <name type="scientific">Sporothrix epigloea</name>
    <dbReference type="NCBI Taxonomy" id="1892477"/>
    <lineage>
        <taxon>Eukaryota</taxon>
        <taxon>Fungi</taxon>
        <taxon>Dikarya</taxon>
        <taxon>Ascomycota</taxon>
        <taxon>Pezizomycotina</taxon>
        <taxon>Sordariomycetes</taxon>
        <taxon>Sordariomycetidae</taxon>
        <taxon>Ophiostomatales</taxon>
        <taxon>Ophiostomataceae</taxon>
        <taxon>Sporothrix</taxon>
    </lineage>
</organism>
<feature type="domain" description="Nudix hydrolase" evidence="2">
    <location>
        <begin position="37"/>
        <end position="215"/>
    </location>
</feature>
<comment type="caution">
    <text evidence="3">The sequence shown here is derived from an EMBL/GenBank/DDBJ whole genome shotgun (WGS) entry which is preliminary data.</text>
</comment>
<accession>A0ABP0DHJ3</accession>
<evidence type="ECO:0000256" key="1">
    <source>
        <dbReference type="SAM" id="MobiDB-lite"/>
    </source>
</evidence>
<dbReference type="PANTHER" id="PTHR43736:SF1">
    <property type="entry name" value="DIHYDRONEOPTERIN TRIPHOSPHATE DIPHOSPHATASE"/>
    <property type="match status" value="1"/>
</dbReference>
<protein>
    <recommendedName>
        <fullName evidence="2">Nudix hydrolase domain-containing protein</fullName>
    </recommendedName>
</protein>
<keyword evidence="4" id="KW-1185">Reference proteome</keyword>
<dbReference type="Pfam" id="PF00293">
    <property type="entry name" value="NUDIX"/>
    <property type="match status" value="1"/>
</dbReference>
<feature type="region of interest" description="Disordered" evidence="1">
    <location>
        <begin position="66"/>
        <end position="103"/>
    </location>
</feature>
<dbReference type="Proteomes" id="UP001642502">
    <property type="component" value="Unassembled WGS sequence"/>
</dbReference>
<feature type="compositionally biased region" description="Basic and acidic residues" evidence="1">
    <location>
        <begin position="87"/>
        <end position="98"/>
    </location>
</feature>